<dbReference type="InterPro" id="IPR025841">
    <property type="entry name" value="CP_ATPgrasp_2"/>
</dbReference>
<dbReference type="Proteomes" id="UP000774570">
    <property type="component" value="Unassembled WGS sequence"/>
</dbReference>
<keyword evidence="1 5" id="KW-0436">Ligase</keyword>
<dbReference type="Pfam" id="PF04107">
    <property type="entry name" value="GCS2"/>
    <property type="match status" value="1"/>
</dbReference>
<dbReference type="Pfam" id="PF14403">
    <property type="entry name" value="CP_ATPgrasp_2"/>
    <property type="match status" value="1"/>
</dbReference>
<dbReference type="EMBL" id="JAIBOA010000003">
    <property type="protein sequence ID" value="MBW8481920.1"/>
    <property type="molecule type" value="Genomic_DNA"/>
</dbReference>
<evidence type="ECO:0000256" key="1">
    <source>
        <dbReference type="ARBA" id="ARBA00022598"/>
    </source>
</evidence>
<keyword evidence="2 5" id="KW-0547">Nucleotide-binding</keyword>
<dbReference type="Gene3D" id="3.40.50.11290">
    <property type="match status" value="1"/>
</dbReference>
<keyword evidence="3 5" id="KW-0067">ATP-binding</keyword>
<dbReference type="GO" id="GO:0016874">
    <property type="term" value="F:ligase activity"/>
    <property type="evidence" value="ECO:0007669"/>
    <property type="project" value="UniProtKB-KW"/>
</dbReference>
<evidence type="ECO:0000256" key="2">
    <source>
        <dbReference type="ARBA" id="ARBA00022741"/>
    </source>
</evidence>
<dbReference type="InterPro" id="IPR051680">
    <property type="entry name" value="ATP-dep_Glu-Cys_Ligase-2"/>
</dbReference>
<proteinExistence type="inferred from homology"/>
<dbReference type="EC" id="6.3.2.2" evidence="5"/>
<dbReference type="PANTHER" id="PTHR34595:SF7">
    <property type="entry name" value="SLL1039 PROTEIN"/>
    <property type="match status" value="1"/>
</dbReference>
<gene>
    <name evidence="7" type="ORF">K1Y72_06050</name>
</gene>
<dbReference type="InterPro" id="IPR006336">
    <property type="entry name" value="GCS2"/>
</dbReference>
<dbReference type="SUPFAM" id="SSF55931">
    <property type="entry name" value="Glutamine synthetase/guanido kinase"/>
    <property type="match status" value="1"/>
</dbReference>
<dbReference type="NCBIfam" id="NF010041">
    <property type="entry name" value="PRK13517.1-1"/>
    <property type="match status" value="1"/>
</dbReference>
<dbReference type="InterPro" id="IPR014746">
    <property type="entry name" value="Gln_synth/guanido_kin_cat_dom"/>
</dbReference>
<evidence type="ECO:0000256" key="3">
    <source>
        <dbReference type="ARBA" id="ARBA00022840"/>
    </source>
</evidence>
<accession>A0ABS7FPK4</accession>
<dbReference type="Gene3D" id="3.30.590.20">
    <property type="match status" value="1"/>
</dbReference>
<dbReference type="NCBIfam" id="TIGR02050">
    <property type="entry name" value="gshA_cyan_rel"/>
    <property type="match status" value="1"/>
</dbReference>
<dbReference type="InterPro" id="IPR011793">
    <property type="entry name" value="YbdK"/>
</dbReference>
<keyword evidence="8" id="KW-1185">Reference proteome</keyword>
<dbReference type="PANTHER" id="PTHR34595">
    <property type="entry name" value="BLR5612 PROTEIN"/>
    <property type="match status" value="1"/>
</dbReference>
<comment type="similarity">
    <text evidence="5">Belongs to the glutamate--cysteine ligase type 2 family. YbdK subfamily.</text>
</comment>
<feature type="domain" description="Circularly permuted ATP-grasp type 2" evidence="6">
    <location>
        <begin position="447"/>
        <end position="811"/>
    </location>
</feature>
<comment type="function">
    <text evidence="5">ATP-dependent carboxylate-amine ligase which exhibits weak glutamate--cysteine ligase activity.</text>
</comment>
<evidence type="ECO:0000313" key="7">
    <source>
        <dbReference type="EMBL" id="MBW8481920.1"/>
    </source>
</evidence>
<comment type="caution">
    <text evidence="7">The sequence shown here is derived from an EMBL/GenBank/DDBJ whole genome shotgun (WGS) entry which is preliminary data.</text>
</comment>
<name>A0ABS7FPK4_9ACTN</name>
<dbReference type="Gene3D" id="3.30.1490.270">
    <property type="match status" value="1"/>
</dbReference>
<comment type="catalytic activity">
    <reaction evidence="4 5">
        <text>L-cysteine + L-glutamate + ATP = gamma-L-glutamyl-L-cysteine + ADP + phosphate + H(+)</text>
        <dbReference type="Rhea" id="RHEA:13285"/>
        <dbReference type="ChEBI" id="CHEBI:15378"/>
        <dbReference type="ChEBI" id="CHEBI:29985"/>
        <dbReference type="ChEBI" id="CHEBI:30616"/>
        <dbReference type="ChEBI" id="CHEBI:35235"/>
        <dbReference type="ChEBI" id="CHEBI:43474"/>
        <dbReference type="ChEBI" id="CHEBI:58173"/>
        <dbReference type="ChEBI" id="CHEBI:456216"/>
        <dbReference type="EC" id="6.3.2.2"/>
    </reaction>
</comment>
<evidence type="ECO:0000313" key="8">
    <source>
        <dbReference type="Proteomes" id="UP000774570"/>
    </source>
</evidence>
<protein>
    <recommendedName>
        <fullName evidence="5">Putative glutamate--cysteine ligase 2</fullName>
        <ecNumber evidence="5">6.3.2.2</ecNumber>
    </recommendedName>
    <alternativeName>
        <fullName evidence="5">Gamma-glutamylcysteine synthetase 2</fullName>
        <shortName evidence="5">GCS 2</shortName>
        <shortName evidence="5">Gamma-GCS 2</shortName>
    </alternativeName>
</protein>
<dbReference type="HAMAP" id="MF_01609">
    <property type="entry name" value="Glu_cys_ligase_2"/>
    <property type="match status" value="1"/>
</dbReference>
<sequence>MAVGVEEEFHTVDLETHRLLPRADSLLDQLPVERFGAELQRSVVETNSRPFLRLIDLAEDLAALRRGVVASAEPLGLGIVAAGTVPVVDLDALKVTPDPRFENMLEEYQLLAREQLICGAQVHVDVGDRDLAVKIAHRLAPRLPALLALSASSPYWLGGDTGYASYRTLLWSRWPTTGPVGDFASAAEYDAMIDDLIRSGVITDRGMIYFDIRPSAHLPTIELRICDACPRVEDVVLLAGLFRALVIQEMDAVAEGRPAPRVRGEVVRAMNWRAARAGLEGELVDPADGTPMPAPVQIRRMLGELRPTLERMDDWDLVSELTDAVLRGGGSAARQRAAYAEGGLGQVVDLLLAETRANTEWAPGAGPARTQVTGMLAGYDSSADEAVVFDGSARGPYGLLMNTLERLGPDGLADRERERDEVQRQLGMTFRVPGEDHDRLFPVDVIPRIVAAEDWAPLQAGLAQRVKALELFLHDAYTDRHAIRDGVLPAWVVDEAPGLRPDGRLVPRSATRIAVAGIDLVRDGAGRWAVLEDNLRVPSGIGYALANRRLSARILPELLRAVPMTTPARAMTMLHEALVGDASGLALVTSGESDSAYFEHKLLARELGVPLVTPGQLSFDGDGVWADGNRVEVLYRRIDEDELFEAPGADGRRLGPALLTAVARGELRLANAPGNGLGDDKALYAYVPRLIEYYLDERPLVDGVPTYLCRDEEAREQVLDRLDELVLKPVDGYGGAGVTIGPDASRAELDGARERLLAEPGRWIAQETVRLSTHPVFEDGRLRPRAVDLRVFVSQDEGGPRTVPVALTRVAPEGSRVVNSSQGGGSKDTWLMQ</sequence>
<dbReference type="SUPFAM" id="SSF56059">
    <property type="entry name" value="Glutathione synthetase ATP-binding domain-like"/>
    <property type="match status" value="1"/>
</dbReference>
<organism evidence="7 8">
    <name type="scientific">Actinomadura parmotrematis</name>
    <dbReference type="NCBI Taxonomy" id="2864039"/>
    <lineage>
        <taxon>Bacteria</taxon>
        <taxon>Bacillati</taxon>
        <taxon>Actinomycetota</taxon>
        <taxon>Actinomycetes</taxon>
        <taxon>Streptosporangiales</taxon>
        <taxon>Thermomonosporaceae</taxon>
        <taxon>Actinomadura</taxon>
    </lineage>
</organism>
<reference evidence="7 8" key="1">
    <citation type="submission" date="2021-07" db="EMBL/GenBank/DDBJ databases">
        <title>Actinomadura sp. PM05-2 isolated from lichen.</title>
        <authorList>
            <person name="Somphong A."/>
            <person name="Phongsopitanun W."/>
            <person name="Tanasupawat S."/>
            <person name="Peongsungnone V."/>
        </authorList>
    </citation>
    <scope>NUCLEOTIDE SEQUENCE [LARGE SCALE GENOMIC DNA]</scope>
    <source>
        <strain evidence="7 8">PM05-2</strain>
    </source>
</reference>
<evidence type="ECO:0000256" key="5">
    <source>
        <dbReference type="HAMAP-Rule" id="MF_01609"/>
    </source>
</evidence>
<evidence type="ECO:0000259" key="6">
    <source>
        <dbReference type="Pfam" id="PF14403"/>
    </source>
</evidence>
<evidence type="ECO:0000256" key="4">
    <source>
        <dbReference type="ARBA" id="ARBA00048819"/>
    </source>
</evidence>